<evidence type="ECO:0000313" key="2">
    <source>
        <dbReference type="EMBL" id="CAE1300652.1"/>
    </source>
</evidence>
<dbReference type="SUPFAM" id="SSF49899">
    <property type="entry name" value="Concanavalin A-like lectins/glucanases"/>
    <property type="match status" value="2"/>
</dbReference>
<gene>
    <name evidence="2" type="ORF">SPHA_53981</name>
</gene>
<reference evidence="2" key="1">
    <citation type="submission" date="2021-01" db="EMBL/GenBank/DDBJ databases">
        <authorList>
            <person name="Li R."/>
            <person name="Bekaert M."/>
        </authorList>
    </citation>
    <scope>NUCLEOTIDE SEQUENCE</scope>
    <source>
        <strain evidence="2">Farmed</strain>
    </source>
</reference>
<proteinExistence type="predicted"/>
<name>A0A812DHX4_ACAPH</name>
<dbReference type="InterPro" id="IPR043136">
    <property type="entry name" value="B30.2/SPRY_sf"/>
</dbReference>
<keyword evidence="3" id="KW-1185">Reference proteome</keyword>
<accession>A0A812DHX4</accession>
<dbReference type="InterPro" id="IPR001870">
    <property type="entry name" value="B30.2/SPRY"/>
</dbReference>
<protein>
    <submittedName>
        <fullName evidence="2">SPRY domain-containing protein 3</fullName>
    </submittedName>
</protein>
<dbReference type="AlphaFoldDB" id="A0A812DHX4"/>
<dbReference type="InterPro" id="IPR050618">
    <property type="entry name" value="Ubq-SigPath_Reg"/>
</dbReference>
<feature type="domain" description="B30.2/SPRY" evidence="1">
    <location>
        <begin position="14"/>
        <end position="207"/>
    </location>
</feature>
<evidence type="ECO:0000313" key="3">
    <source>
        <dbReference type="Proteomes" id="UP000597762"/>
    </source>
</evidence>
<dbReference type="InterPro" id="IPR003877">
    <property type="entry name" value="SPRY_dom"/>
</dbReference>
<dbReference type="PROSITE" id="PS50188">
    <property type="entry name" value="B302_SPRY"/>
    <property type="match status" value="1"/>
</dbReference>
<dbReference type="OrthoDB" id="25503at2759"/>
<dbReference type="InterPro" id="IPR035783">
    <property type="entry name" value="SPRYD3_SPRY"/>
</dbReference>
<dbReference type="EMBL" id="CAHIKZ030003455">
    <property type="protein sequence ID" value="CAE1300652.1"/>
    <property type="molecule type" value="Genomic_DNA"/>
</dbReference>
<dbReference type="Proteomes" id="UP000597762">
    <property type="component" value="Unassembled WGS sequence"/>
</dbReference>
<dbReference type="PANTHER" id="PTHR12864">
    <property type="entry name" value="RAN BINDING PROTEIN 9-RELATED"/>
    <property type="match status" value="1"/>
</dbReference>
<comment type="caution">
    <text evidence="2">The sequence shown here is derived from an EMBL/GenBank/DDBJ whole genome shotgun (WGS) entry which is preliminary data.</text>
</comment>
<dbReference type="InterPro" id="IPR013320">
    <property type="entry name" value="ConA-like_dom_sf"/>
</dbReference>
<sequence length="434" mass="48489">MGQGHLTQAFLTSSAGMMQPLSCEYYSKKWKRNVPALPHRQVQCERIHIDGDILSYMINDEDKVGVYISADALTQEKNYFEIEILDSGLRGTIAIGLGPSQYPLDCKPGWNVDSVGFHADDGRLYKGCGLGRPFGSKCLSGDRMGCGIKFDQNDASGMRLLVKVFFTRNGEEIGTVVMPWPHGGLHPIIGLHSEGEEVELHLDSHWNHDDVILMAVDNVDDEWSRLHQVRLNGCILEYTGRGKKIIDVGLAQARSPLDPTYHYFELEIVDPGENCYIAIGLARRDYPKHRHPGWNKGSIAYHADDGKLFVGSGVGEQFGPRCHKGDRMGCGILFPRDYRADVDSGGSAPSSPEEMDDLIDVEDYVDTDSDDGEIWDKQTSETNIQVFFTRNGRTIGSREMKIPQGGLYPTIGMLSSDEKVFVWFCKLFLDTKKE</sequence>
<dbReference type="Pfam" id="PF00622">
    <property type="entry name" value="SPRY"/>
    <property type="match status" value="2"/>
</dbReference>
<dbReference type="CDD" id="cd12908">
    <property type="entry name" value="SPRYD3"/>
    <property type="match status" value="1"/>
</dbReference>
<dbReference type="SMART" id="SM00449">
    <property type="entry name" value="SPRY"/>
    <property type="match status" value="2"/>
</dbReference>
<dbReference type="Gene3D" id="2.60.120.920">
    <property type="match status" value="2"/>
</dbReference>
<evidence type="ECO:0000259" key="1">
    <source>
        <dbReference type="PROSITE" id="PS50188"/>
    </source>
</evidence>
<organism evidence="2 3">
    <name type="scientific">Acanthosepion pharaonis</name>
    <name type="common">Pharaoh cuttlefish</name>
    <name type="synonym">Sepia pharaonis</name>
    <dbReference type="NCBI Taxonomy" id="158019"/>
    <lineage>
        <taxon>Eukaryota</taxon>
        <taxon>Metazoa</taxon>
        <taxon>Spiralia</taxon>
        <taxon>Lophotrochozoa</taxon>
        <taxon>Mollusca</taxon>
        <taxon>Cephalopoda</taxon>
        <taxon>Coleoidea</taxon>
        <taxon>Decapodiformes</taxon>
        <taxon>Sepiida</taxon>
        <taxon>Sepiina</taxon>
        <taxon>Sepiidae</taxon>
        <taxon>Acanthosepion</taxon>
    </lineage>
</organism>